<dbReference type="InterPro" id="IPR004981">
    <property type="entry name" value="Trp_2_3_dOase"/>
</dbReference>
<dbReference type="EMBL" id="JAVRHK010000001">
    <property type="protein sequence ID" value="MDT0675234.1"/>
    <property type="molecule type" value="Genomic_DNA"/>
</dbReference>
<dbReference type="PANTHER" id="PTHR10138:SF0">
    <property type="entry name" value="TRYPTOPHAN 2,3-DIOXYGENASE"/>
    <property type="match status" value="1"/>
</dbReference>
<dbReference type="PANTHER" id="PTHR10138">
    <property type="entry name" value="TRYPTOPHAN 2,3-DIOXYGENASE"/>
    <property type="match status" value="1"/>
</dbReference>
<name>A0ABU3D182_9FLAO</name>
<dbReference type="InterPro" id="IPR037217">
    <property type="entry name" value="Trp/Indoleamine_2_3_dOase-like"/>
</dbReference>
<proteinExistence type="predicted"/>
<dbReference type="Gene3D" id="1.20.58.480">
    <property type="match status" value="1"/>
</dbReference>
<organism evidence="1 2">
    <name type="scientific">Autumnicola musiva</name>
    <dbReference type="NCBI Taxonomy" id="3075589"/>
    <lineage>
        <taxon>Bacteria</taxon>
        <taxon>Pseudomonadati</taxon>
        <taxon>Bacteroidota</taxon>
        <taxon>Flavobacteriia</taxon>
        <taxon>Flavobacteriales</taxon>
        <taxon>Flavobacteriaceae</taxon>
        <taxon>Autumnicola</taxon>
    </lineage>
</organism>
<evidence type="ECO:0000313" key="1">
    <source>
        <dbReference type="EMBL" id="MDT0675234.1"/>
    </source>
</evidence>
<comment type="caution">
    <text evidence="1">The sequence shown here is derived from an EMBL/GenBank/DDBJ whole genome shotgun (WGS) entry which is preliminary data.</text>
</comment>
<dbReference type="Proteomes" id="UP001262582">
    <property type="component" value="Unassembled WGS sequence"/>
</dbReference>
<dbReference type="Pfam" id="PF03301">
    <property type="entry name" value="Trp_dioxygenase"/>
    <property type="match status" value="1"/>
</dbReference>
<dbReference type="RefSeq" id="WP_311501685.1">
    <property type="nucleotide sequence ID" value="NZ_JAVRHK010000001.1"/>
</dbReference>
<dbReference type="SUPFAM" id="SSF140959">
    <property type="entry name" value="Indolic compounds 2,3-dioxygenase-like"/>
    <property type="match status" value="1"/>
</dbReference>
<sequence>MEIKPDIAERILKLEEKFKNSGQDLGSYLDGLLYDRYLSYWDYISLDTLLSLQKTNTHFPDEKIFITYHQITELYFKLIIHEQKQIIENESLTASFFIEKLARLNRYFGILIDSFDVMIKGMEREQFLKFRMALLPASGFQSAQFRMIEIYATPLENLVLHEIREKYSEENTLEDLFEQVYWKRGGIDLETGEKTLTLKQFEQRYTPRFMRIASEVKDQTMFHKYKELPQEEKSNKKLIEALRQFDVNVNVNWLLMHMGAAYRYLDKGKESIAATGGTNWKKFLPPGFQKITFFPNLWSEKEFDDWGKQWVNHMFNSEKQKE</sequence>
<accession>A0ABU3D182</accession>
<evidence type="ECO:0000313" key="2">
    <source>
        <dbReference type="Proteomes" id="UP001262582"/>
    </source>
</evidence>
<gene>
    <name evidence="1" type="ORF">RM539_01380</name>
</gene>
<keyword evidence="2" id="KW-1185">Reference proteome</keyword>
<reference evidence="1 2" key="1">
    <citation type="submission" date="2023-09" db="EMBL/GenBank/DDBJ databases">
        <authorList>
            <person name="Rey-Velasco X."/>
        </authorList>
    </citation>
    <scope>NUCLEOTIDE SEQUENCE [LARGE SCALE GENOMIC DNA]</scope>
    <source>
        <strain evidence="1 2">F117</strain>
    </source>
</reference>
<protein>
    <submittedName>
        <fullName evidence="1">Tryptophan 2,3-dioxygenase family protein</fullName>
    </submittedName>
</protein>